<protein>
    <recommendedName>
        <fullName evidence="7">NADP-dependent oxidoreductase domain-containing protein</fullName>
    </recommendedName>
</protein>
<dbReference type="PANTHER" id="PTHR11732">
    <property type="entry name" value="ALDO/KETO REDUCTASE"/>
    <property type="match status" value="1"/>
</dbReference>
<feature type="active site" description="Proton donor" evidence="4">
    <location>
        <position position="53"/>
    </location>
</feature>
<dbReference type="Gene3D" id="3.20.20.100">
    <property type="entry name" value="NADP-dependent oxidoreductase domain"/>
    <property type="match status" value="1"/>
</dbReference>
<proteinExistence type="inferred from homology"/>
<evidence type="ECO:0000256" key="2">
    <source>
        <dbReference type="ARBA" id="ARBA00022857"/>
    </source>
</evidence>
<feature type="site" description="Lowers pKa of active site Tyr" evidence="6">
    <location>
        <position position="82"/>
    </location>
</feature>
<reference evidence="8" key="1">
    <citation type="submission" date="2020-11" db="EMBL/GenBank/DDBJ databases">
        <authorList>
            <person name="Tran Van P."/>
        </authorList>
    </citation>
    <scope>NUCLEOTIDE SEQUENCE</scope>
</reference>
<dbReference type="AlphaFoldDB" id="A0A7R8XF23"/>
<evidence type="ECO:0000313" key="9">
    <source>
        <dbReference type="Proteomes" id="UP000677054"/>
    </source>
</evidence>
<dbReference type="GO" id="GO:0016491">
    <property type="term" value="F:oxidoreductase activity"/>
    <property type="evidence" value="ECO:0007669"/>
    <property type="project" value="UniProtKB-KW"/>
</dbReference>
<dbReference type="Proteomes" id="UP000677054">
    <property type="component" value="Unassembled WGS sequence"/>
</dbReference>
<feature type="domain" description="NADP-dependent oxidoreductase" evidence="7">
    <location>
        <begin position="20"/>
        <end position="305"/>
    </location>
</feature>
<dbReference type="PROSITE" id="PS00062">
    <property type="entry name" value="ALDOKETO_REDUCTASE_2"/>
    <property type="match status" value="1"/>
</dbReference>
<evidence type="ECO:0000256" key="1">
    <source>
        <dbReference type="ARBA" id="ARBA00007905"/>
    </source>
</evidence>
<keyword evidence="2" id="KW-0521">NADP</keyword>
<dbReference type="InterPro" id="IPR018170">
    <property type="entry name" value="Aldo/ket_reductase_CS"/>
</dbReference>
<dbReference type="EMBL" id="LR900545">
    <property type="protein sequence ID" value="CAD7246069.1"/>
    <property type="molecule type" value="Genomic_DNA"/>
</dbReference>
<dbReference type="SUPFAM" id="SSF51430">
    <property type="entry name" value="NAD(P)-linked oxidoreductase"/>
    <property type="match status" value="1"/>
</dbReference>
<evidence type="ECO:0000256" key="6">
    <source>
        <dbReference type="PIRSR" id="PIRSR000097-3"/>
    </source>
</evidence>
<dbReference type="PIRSF" id="PIRSF000097">
    <property type="entry name" value="AKR"/>
    <property type="match status" value="1"/>
</dbReference>
<comment type="similarity">
    <text evidence="1">Belongs to the aldo/keto reductase family.</text>
</comment>
<keyword evidence="9" id="KW-1185">Reference proteome</keyword>
<evidence type="ECO:0000256" key="3">
    <source>
        <dbReference type="ARBA" id="ARBA00023002"/>
    </source>
</evidence>
<evidence type="ECO:0000259" key="7">
    <source>
        <dbReference type="Pfam" id="PF00248"/>
    </source>
</evidence>
<evidence type="ECO:0000313" key="8">
    <source>
        <dbReference type="EMBL" id="CAD7246069.1"/>
    </source>
</evidence>
<evidence type="ECO:0000256" key="5">
    <source>
        <dbReference type="PIRSR" id="PIRSR000097-2"/>
    </source>
</evidence>
<accession>A0A7R8XF23</accession>
<gene>
    <name evidence="8" type="ORF">DSTB1V02_LOCUS5932</name>
</gene>
<keyword evidence="3" id="KW-0560">Oxidoreductase</keyword>
<dbReference type="InterPro" id="IPR020471">
    <property type="entry name" value="AKR"/>
</dbReference>
<dbReference type="PRINTS" id="PR00069">
    <property type="entry name" value="ALDKETRDTASE"/>
</dbReference>
<dbReference type="OrthoDB" id="416253at2759"/>
<feature type="binding site" evidence="5">
    <location>
        <position position="115"/>
    </location>
    <ligand>
        <name>substrate</name>
    </ligand>
</feature>
<dbReference type="InterPro" id="IPR036812">
    <property type="entry name" value="NAD(P)_OxRdtase_dom_sf"/>
</dbReference>
<dbReference type="InterPro" id="IPR023210">
    <property type="entry name" value="NADP_OxRdtase_dom"/>
</dbReference>
<dbReference type="FunFam" id="3.20.20.100:FF:000006">
    <property type="entry name" value="Aldo-keto reductase family 1 member A1"/>
    <property type="match status" value="1"/>
</dbReference>
<evidence type="ECO:0000256" key="4">
    <source>
        <dbReference type="PIRSR" id="PIRSR000097-1"/>
    </source>
</evidence>
<organism evidence="8">
    <name type="scientific">Darwinula stevensoni</name>
    <dbReference type="NCBI Taxonomy" id="69355"/>
    <lineage>
        <taxon>Eukaryota</taxon>
        <taxon>Metazoa</taxon>
        <taxon>Ecdysozoa</taxon>
        <taxon>Arthropoda</taxon>
        <taxon>Crustacea</taxon>
        <taxon>Oligostraca</taxon>
        <taxon>Ostracoda</taxon>
        <taxon>Podocopa</taxon>
        <taxon>Podocopida</taxon>
        <taxon>Darwinulocopina</taxon>
        <taxon>Darwinuloidea</taxon>
        <taxon>Darwinulidae</taxon>
        <taxon>Darwinula</taxon>
    </lineage>
</organism>
<sequence>MVASKIPVLKLNNGKEMPILGLGTWKSKPGEVEHAVRDAIDLGYRHIDGAIAYKNEEEVAEGIKAKIQDGTVKREDLFLTTKCWNTYHRKEMVVKALRDSLKRWGIDYIDLYLIHWPMGFKEGDEYFPKDENGKFLYSDFDYLETWEGMEECVDLGLAKSIGLSNFNSQQVDRVLAKARIKPVVNQVECTPWLPQNKLLAFCKERGIQMVAYSPLGSPDRPWAKPEDPTLINDPKVKEIASKYGKSPAQVLIRFQVCSCLWLQFVIVQRGIATIPKSVTREYIQENMEVFDFELSADDMTILDGFDQGGKGRICHVSWYSDHPYFPFHIEF</sequence>
<name>A0A7R8XF23_9CRUS</name>
<dbReference type="EMBL" id="CAJPEV010001028">
    <property type="protein sequence ID" value="CAG0890262.1"/>
    <property type="molecule type" value="Genomic_DNA"/>
</dbReference>
<dbReference type="Pfam" id="PF00248">
    <property type="entry name" value="Aldo_ket_red"/>
    <property type="match status" value="1"/>
</dbReference>